<sequence>MLRGQDPNLSNELGFQTNVNGETAWFHMPWMAYDPTMGREFAHGTTNERTAHLSDFLGSPMPNATPISGMTEACQARFAHGFESWAVGVYNKWGAYALGQAFPEDGAPALVEQNGKTVPAGLPFSEGTLVAKFLTTNATPDCVPYLADSAVWQVNRHQVSSDEEYTCQRGLQTTRLTQVDVAVVDHRSPTRWVYGTFGYSANAPGDTVLERLVPLGLQWGSDPDTFPAVPRADSVPASQSVLNTKIDTYEHWGCAGRLAGPVDNPKSSCVSCHTAAFAAADQTSADTGQDIPPVFGFPGICADGGSPQNAAYFSNYQFPDLYPSGAFPGAIPLDSSLQMAVAFEQHSVFANKGTPNACTDPNQF</sequence>
<keyword evidence="2" id="KW-1185">Reference proteome</keyword>
<accession>S9QVH4</accession>
<protein>
    <recommendedName>
        <fullName evidence="3">Cytochrome c family protein</fullName>
    </recommendedName>
</protein>
<comment type="caution">
    <text evidence="1">The sequence shown here is derived from an EMBL/GenBank/DDBJ whole genome shotgun (WGS) entry which is preliminary data.</text>
</comment>
<proteinExistence type="predicted"/>
<dbReference type="STRING" id="1123237.Salmuc_02191"/>
<dbReference type="Proteomes" id="UP000015347">
    <property type="component" value="Unassembled WGS sequence"/>
</dbReference>
<name>S9QVH4_9RHOB</name>
<dbReference type="AlphaFoldDB" id="S9QVH4"/>
<organism evidence="1 2">
    <name type="scientific">Salipiger mucosus DSM 16094</name>
    <dbReference type="NCBI Taxonomy" id="1123237"/>
    <lineage>
        <taxon>Bacteria</taxon>
        <taxon>Pseudomonadati</taxon>
        <taxon>Pseudomonadota</taxon>
        <taxon>Alphaproteobacteria</taxon>
        <taxon>Rhodobacterales</taxon>
        <taxon>Roseobacteraceae</taxon>
        <taxon>Salipiger</taxon>
    </lineage>
</organism>
<evidence type="ECO:0000313" key="2">
    <source>
        <dbReference type="Proteomes" id="UP000015347"/>
    </source>
</evidence>
<evidence type="ECO:0000313" key="1">
    <source>
        <dbReference type="EMBL" id="EPX83583.1"/>
    </source>
</evidence>
<reference evidence="2" key="1">
    <citation type="journal article" date="2014" name="Stand. Genomic Sci.">
        <title>Genome sequence of the exopolysaccharide-producing Salipiger mucosus type strain (DSM 16094(T)), a moderately halophilic member of the Roseobacter clade.</title>
        <authorList>
            <person name="Riedel T."/>
            <person name="Spring S."/>
            <person name="Fiebig A."/>
            <person name="Petersen J."/>
            <person name="Kyrpides N.C."/>
            <person name="Goker M."/>
            <person name="Klenk H.P."/>
        </authorList>
    </citation>
    <scope>NUCLEOTIDE SEQUENCE [LARGE SCALE GENOMIC DNA]</scope>
    <source>
        <strain evidence="2">DSM 16094</strain>
    </source>
</reference>
<evidence type="ECO:0008006" key="3">
    <source>
        <dbReference type="Google" id="ProtNLM"/>
    </source>
</evidence>
<dbReference type="eggNOG" id="ENOG502ZA39">
    <property type="taxonomic scope" value="Bacteria"/>
</dbReference>
<dbReference type="HOGENOM" id="CLU_760514_0_0_5"/>
<dbReference type="EMBL" id="APVH01000015">
    <property type="protein sequence ID" value="EPX83583.1"/>
    <property type="molecule type" value="Genomic_DNA"/>
</dbReference>
<gene>
    <name evidence="1" type="ORF">Salmuc_02191</name>
</gene>